<dbReference type="InterPro" id="IPR014729">
    <property type="entry name" value="Rossmann-like_a/b/a_fold"/>
</dbReference>
<name>A0A5R9GDD3_9BACL</name>
<feature type="domain" description="DUF218" evidence="1">
    <location>
        <begin position="48"/>
        <end position="166"/>
    </location>
</feature>
<dbReference type="CDD" id="cd06259">
    <property type="entry name" value="YdcF-like"/>
    <property type="match status" value="1"/>
</dbReference>
<comment type="caution">
    <text evidence="2">The sequence shown here is derived from an EMBL/GenBank/DDBJ whole genome shotgun (WGS) entry which is preliminary data.</text>
</comment>
<dbReference type="InterPro" id="IPR051599">
    <property type="entry name" value="Cell_Envelope_Assoc"/>
</dbReference>
<dbReference type="Gene3D" id="3.40.50.620">
    <property type="entry name" value="HUPs"/>
    <property type="match status" value="1"/>
</dbReference>
<accession>A0A5R9GDD3</accession>
<evidence type="ECO:0000259" key="1">
    <source>
        <dbReference type="Pfam" id="PF02698"/>
    </source>
</evidence>
<reference evidence="2 3" key="1">
    <citation type="submission" date="2019-05" db="EMBL/GenBank/DDBJ databases">
        <authorList>
            <person name="Narsing Rao M.P."/>
            <person name="Li W.J."/>
        </authorList>
    </citation>
    <scope>NUCLEOTIDE SEQUENCE [LARGE SCALE GENOMIC DNA]</scope>
    <source>
        <strain evidence="2 3">SYSU_K30003</strain>
    </source>
</reference>
<sequence length="221" mass="24293">MKLFWKRVALAAAIAGVAGVGALGAINARVDAAAKAYMTEPERAPMAEAIVILGARVYSETHVSPMLHDRLEQGLALYRAGKAPKIIVSGDNGQEEYDEVNAMKRFLVDRGVPEKDIFMDHAGFSTYESMYRARDVFGVKKAIVVTQSYHLKRAVYVGRALGVDAYGVGSDQREHPGAERREAREILARAKDFLLVHTTRPEPTYLGETYAITGDGRLTHD</sequence>
<dbReference type="OrthoDB" id="9782395at2"/>
<evidence type="ECO:0000313" key="2">
    <source>
        <dbReference type="EMBL" id="TLS51194.1"/>
    </source>
</evidence>
<dbReference type="EMBL" id="VCIW01000010">
    <property type="protein sequence ID" value="TLS51194.1"/>
    <property type="molecule type" value="Genomic_DNA"/>
</dbReference>
<dbReference type="Proteomes" id="UP000309676">
    <property type="component" value="Unassembled WGS sequence"/>
</dbReference>
<evidence type="ECO:0000313" key="3">
    <source>
        <dbReference type="Proteomes" id="UP000309676"/>
    </source>
</evidence>
<keyword evidence="3" id="KW-1185">Reference proteome</keyword>
<dbReference type="PANTHER" id="PTHR30336">
    <property type="entry name" value="INNER MEMBRANE PROTEIN, PROBABLE PERMEASE"/>
    <property type="match status" value="1"/>
</dbReference>
<protein>
    <recommendedName>
        <fullName evidence="1">DUF218 domain-containing protein</fullName>
    </recommendedName>
</protein>
<organism evidence="2 3">
    <name type="scientific">Paenibacillus antri</name>
    <dbReference type="NCBI Taxonomy" id="2582848"/>
    <lineage>
        <taxon>Bacteria</taxon>
        <taxon>Bacillati</taxon>
        <taxon>Bacillota</taxon>
        <taxon>Bacilli</taxon>
        <taxon>Bacillales</taxon>
        <taxon>Paenibacillaceae</taxon>
        <taxon>Paenibacillus</taxon>
    </lineage>
</organism>
<dbReference type="GO" id="GO:0005886">
    <property type="term" value="C:plasma membrane"/>
    <property type="evidence" value="ECO:0007669"/>
    <property type="project" value="TreeGrafter"/>
</dbReference>
<proteinExistence type="predicted"/>
<dbReference type="PANTHER" id="PTHR30336:SF6">
    <property type="entry name" value="INTEGRAL MEMBRANE PROTEIN"/>
    <property type="match status" value="1"/>
</dbReference>
<dbReference type="RefSeq" id="WP_138195188.1">
    <property type="nucleotide sequence ID" value="NZ_VCIW01000010.1"/>
</dbReference>
<gene>
    <name evidence="2" type="ORF">FE782_15785</name>
</gene>
<dbReference type="Pfam" id="PF02698">
    <property type="entry name" value="DUF218"/>
    <property type="match status" value="1"/>
</dbReference>
<dbReference type="InterPro" id="IPR003848">
    <property type="entry name" value="DUF218"/>
</dbReference>
<dbReference type="AlphaFoldDB" id="A0A5R9GDD3"/>